<dbReference type="AlphaFoldDB" id="A0A0H4KGJ3"/>
<accession>A0A0H4KGJ3</accession>
<name>A0A0H4KGJ3_9BACI</name>
<feature type="coiled-coil region" evidence="1">
    <location>
        <begin position="41"/>
        <end position="75"/>
    </location>
</feature>
<keyword evidence="3" id="KW-1185">Reference proteome</keyword>
<proteinExistence type="predicted"/>
<dbReference type="PATRIC" id="fig|135735.6.peg.1478"/>
<reference evidence="3" key="2">
    <citation type="submission" date="2015-06" db="EMBL/GenBank/DDBJ databases">
        <title>Genome Sequence of Bacillus endophyticus and Analysis of its Companion Mechanism in the Ketogulonigenium vulgare-Bacillus strain Consortium.</title>
        <authorList>
            <person name="Jia N."/>
            <person name="Du J."/>
            <person name="Ding M.-Z."/>
            <person name="Gao F."/>
            <person name="Yuan Y.-J."/>
        </authorList>
    </citation>
    <scope>NUCLEOTIDE SEQUENCE [LARGE SCALE GENOMIC DNA]</scope>
    <source>
        <strain evidence="3">Hbe603</strain>
    </source>
</reference>
<dbReference type="EMBL" id="CP011974">
    <property type="protein sequence ID" value="AKO91926.1"/>
    <property type="molecule type" value="Genomic_DNA"/>
</dbReference>
<dbReference type="Proteomes" id="UP000036202">
    <property type="component" value="Chromosome"/>
</dbReference>
<evidence type="ECO:0000313" key="3">
    <source>
        <dbReference type="Proteomes" id="UP000036202"/>
    </source>
</evidence>
<dbReference type="RefSeq" id="WP_046216886.1">
    <property type="nucleotide sequence ID" value="NZ_CP011974.1"/>
</dbReference>
<sequence>MKSLSKQFYVHSVDTSGFYRDGREHNIHILQLQTYHLQAEINKLAEDKKQSKHKLEQLERIKKLLSKRLKRLKGILKMELEKNTEIRYLREDAMKDTNKVGLFDSALSRTLKIKPNTVTDDIVIVQSYYFKVLKDIILNGFIYKGELYRYFSSSAGQIRQKKSVFFKESVWEKHKESLTCGLSLEAINAKGGCNTNKFLAYLALTNSATDQWRGFNIDKTIVVPDMETEVEATVDYIDTKNEFKITPTDMKIPIEHTDGCGMIIANRNNKKAFMCRLPWVKGLLVPFNFKADEFKDENGQILVKDIYGKEHDIIKEDIQVIFTKSQFKMWKYYSSWEEYKNNFKLHNCQAAKLNEEETLIPDAKLNYQMLQTLTMSDEELLAIADDTIQDIQKIGKDKDVMLRILGADEANPRKNSFQQALSLYPELLSDAHARQAIKDKKASVIKQAKAGKLNINGKYTFVSPDLYAFCEYLFKGDKHPKGLLNNGEVYCNLYGEGKLDLLRSPHLYIEHSIRTNVIDEKKAEWFCTNAVYTSVFDPISKILQFDNDGDKLLVVKDETLIRVAERVIEKFDVKPLYYEMAKADPSIIDNQKIYDSLILAYKANIGDISNRITKIFNSTTEINEESLKIVKVLTCLNNFVIDYAKTLFMPEVPKKIQDKINDFNKSKAPHFFIYAKDKEEKRVEPKNSSLVNRLDDIIPTQRIHFTKVAGKFDYTYLMSDKKIKIDEVIVNTYNEMHRNKKWMMGTVSTKTNQDKVYIYQVIRDTLLSIEDNPTYVADVLVQYLYGMKNVNNKKTLWECFGDELVENIQKNTAGTIQCVTCGKREMKVMQRQTLCTKCTNLARKKSKDQNNAIHSRKKRVSNL</sequence>
<protein>
    <submittedName>
        <fullName evidence="2">Uncharacterized protein</fullName>
    </submittedName>
</protein>
<evidence type="ECO:0000256" key="1">
    <source>
        <dbReference type="SAM" id="Coils"/>
    </source>
</evidence>
<reference evidence="2 3" key="1">
    <citation type="journal article" date="2015" name="PLoS ONE">
        <title>Genome Sequence of Bacillus endophyticus and Analysis of Its Companion Mechanism in the Ketogulonigenium vulgare-Bacillus Strain Consortium.</title>
        <authorList>
            <person name="Jia N."/>
            <person name="Du J."/>
            <person name="Ding M.Z."/>
            <person name="Gao F."/>
            <person name="Yuan Y.J."/>
        </authorList>
    </citation>
    <scope>NUCLEOTIDE SEQUENCE [LARGE SCALE GENOMIC DNA]</scope>
    <source>
        <strain evidence="2 3">Hbe603</strain>
    </source>
</reference>
<dbReference type="OrthoDB" id="1891855at2"/>
<keyword evidence="1" id="KW-0175">Coiled coil</keyword>
<evidence type="ECO:0000313" key="2">
    <source>
        <dbReference type="EMBL" id="AKO91926.1"/>
    </source>
</evidence>
<organism evidence="2 3">
    <name type="scientific">Priestia filamentosa</name>
    <dbReference type="NCBI Taxonomy" id="1402861"/>
    <lineage>
        <taxon>Bacteria</taxon>
        <taxon>Bacillati</taxon>
        <taxon>Bacillota</taxon>
        <taxon>Bacilli</taxon>
        <taxon>Bacillales</taxon>
        <taxon>Bacillaceae</taxon>
        <taxon>Priestia</taxon>
    </lineage>
</organism>
<gene>
    <name evidence="2" type="ORF">BEH_07320</name>
</gene>
<dbReference type="KEGG" id="beo:BEH_07320"/>